<gene>
    <name evidence="1" type="ORF">GCM10009831_30420</name>
</gene>
<dbReference type="Gene3D" id="3.10.450.50">
    <property type="match status" value="1"/>
</dbReference>
<accession>A0ABN2J5E8</accession>
<evidence type="ECO:0000313" key="1">
    <source>
        <dbReference type="EMBL" id="GAA1718357.1"/>
    </source>
</evidence>
<organism evidence="1 2">
    <name type="scientific">Dietzia cercidiphylli</name>
    <dbReference type="NCBI Taxonomy" id="498199"/>
    <lineage>
        <taxon>Bacteria</taxon>
        <taxon>Bacillati</taxon>
        <taxon>Actinomycetota</taxon>
        <taxon>Actinomycetes</taxon>
        <taxon>Mycobacteriales</taxon>
        <taxon>Dietziaceae</taxon>
        <taxon>Dietzia</taxon>
    </lineage>
</organism>
<proteinExistence type="predicted"/>
<dbReference type="SUPFAM" id="SSF54427">
    <property type="entry name" value="NTF2-like"/>
    <property type="match status" value="1"/>
</dbReference>
<protein>
    <submittedName>
        <fullName evidence="1">Nuclear transport factor 2 family protein</fullName>
    </submittedName>
</protein>
<dbReference type="EMBL" id="BAAAQG010000020">
    <property type="protein sequence ID" value="GAA1718357.1"/>
    <property type="molecule type" value="Genomic_DNA"/>
</dbReference>
<dbReference type="InterPro" id="IPR032710">
    <property type="entry name" value="NTF2-like_dom_sf"/>
</dbReference>
<evidence type="ECO:0000313" key="2">
    <source>
        <dbReference type="Proteomes" id="UP001500383"/>
    </source>
</evidence>
<dbReference type="RefSeq" id="WP_182657745.1">
    <property type="nucleotide sequence ID" value="NZ_BAAAQG010000020.1"/>
</dbReference>
<dbReference type="Proteomes" id="UP001500383">
    <property type="component" value="Unassembled WGS sequence"/>
</dbReference>
<name>A0ABN2J5E8_9ACTN</name>
<keyword evidence="2" id="KW-1185">Reference proteome</keyword>
<comment type="caution">
    <text evidence="1">The sequence shown here is derived from an EMBL/GenBank/DDBJ whole genome shotgun (WGS) entry which is preliminary data.</text>
</comment>
<reference evidence="1 2" key="1">
    <citation type="journal article" date="2019" name="Int. J. Syst. Evol. Microbiol.">
        <title>The Global Catalogue of Microorganisms (GCM) 10K type strain sequencing project: providing services to taxonomists for standard genome sequencing and annotation.</title>
        <authorList>
            <consortium name="The Broad Institute Genomics Platform"/>
            <consortium name="The Broad Institute Genome Sequencing Center for Infectious Disease"/>
            <person name="Wu L."/>
            <person name="Ma J."/>
        </authorList>
    </citation>
    <scope>NUCLEOTIDE SEQUENCE [LARGE SCALE GENOMIC DNA]</scope>
    <source>
        <strain evidence="1 2">JCM 16002</strain>
    </source>
</reference>
<sequence>MTEGSMSVTGLEHCGNSPRTAITAQILLAWAQGDDSTLASWLADDVSHTLVGSSSDTPCHGTAATLRSFRAPGPMTRLVVHGLLSHGKEAACDGTATLEDGTVVHFAHHATFTSAGKKEKVREIRTYQYRRT</sequence>